<name>R7Y5A3_9ACTN</name>
<dbReference type="PATRIC" id="fig|1316928.3.peg.3783"/>
<evidence type="ECO:0000313" key="2">
    <source>
        <dbReference type="Proteomes" id="UP000013569"/>
    </source>
</evidence>
<dbReference type="Proteomes" id="UP000013569">
    <property type="component" value="Unassembled WGS sequence"/>
</dbReference>
<comment type="caution">
    <text evidence="1">The sequence shown here is derived from an EMBL/GenBank/DDBJ whole genome shotgun (WGS) entry which is preliminary data.</text>
</comment>
<proteinExistence type="predicted"/>
<sequence length="366" mass="38870">MEGDSVVADLPHLSWEVFAWFRPEELTKKLIEYVSPILGTGSPRPECEGKPLVFPALVETVSPVSNGIAWSCIMTTPGSNAMEPSVSIQLAVNSPFAWQLAAEPAALRVVSVSTDAANEYLRSLYRRIAGNTVIAGPGDVVRLEFGQYEMSPRTGTLTRNPSWDTTALSAWAYEEALSSAFPGPAKFFSFADALLDCSQGFEQFERIAADILDCSQSFAAAGVRLLFGRTAVAFVSQLADKVGPGTATTGSWTVYSRSLRSSNPASNPDVVLGRADNEYSVGYGTARPQTLSLNSLCANTISDITWESWGGPSAVGRGLVCAPAGSPDTGGPSTITATDLGDCFGQRAYRRVLINGELAWNVCNGG</sequence>
<gene>
    <name evidence="1" type="ORF">GTC6_18728</name>
</gene>
<organism evidence="1 2">
    <name type="scientific">Gordonia terrae C-6</name>
    <dbReference type="NCBI Taxonomy" id="1316928"/>
    <lineage>
        <taxon>Bacteria</taxon>
        <taxon>Bacillati</taxon>
        <taxon>Actinomycetota</taxon>
        <taxon>Actinomycetes</taxon>
        <taxon>Mycobacteriales</taxon>
        <taxon>Gordoniaceae</taxon>
        <taxon>Gordonia</taxon>
    </lineage>
</organism>
<evidence type="ECO:0000313" key="1">
    <source>
        <dbReference type="EMBL" id="EON31180.1"/>
    </source>
</evidence>
<reference evidence="1 2" key="1">
    <citation type="journal article" date="2013" name="Genome Announc.">
        <title>Draft Genome Sequence of a Benzothiophene-Desulfurizing Bacterium, Gordona terrae Strain C-6.</title>
        <authorList>
            <person name="Wang W."/>
            <person name="Ma T."/>
            <person name="Ren Y."/>
            <person name="Li G."/>
        </authorList>
    </citation>
    <scope>NUCLEOTIDE SEQUENCE [LARGE SCALE GENOMIC DNA]</scope>
    <source>
        <strain evidence="1 2">C-6</strain>
    </source>
</reference>
<protein>
    <submittedName>
        <fullName evidence="1">Uncharacterized protein</fullName>
    </submittedName>
</protein>
<dbReference type="EMBL" id="AQPW01000029">
    <property type="protein sequence ID" value="EON31180.1"/>
    <property type="molecule type" value="Genomic_DNA"/>
</dbReference>
<dbReference type="AlphaFoldDB" id="R7Y5A3"/>
<accession>R7Y5A3</accession>